<organism evidence="4 5">
    <name type="scientific">Candidatus Kaiserbacteria bacterium RIFCSPHIGHO2_01_FULL_56_24</name>
    <dbReference type="NCBI Taxonomy" id="1798487"/>
    <lineage>
        <taxon>Bacteria</taxon>
        <taxon>Candidatus Kaiseribacteriota</taxon>
    </lineage>
</organism>
<dbReference type="EMBL" id="MFLA01000035">
    <property type="protein sequence ID" value="OGG58269.1"/>
    <property type="molecule type" value="Genomic_DNA"/>
</dbReference>
<gene>
    <name evidence="4" type="ORF">A2765_05430</name>
</gene>
<dbReference type="InterPro" id="IPR029001">
    <property type="entry name" value="ITPase-like_fam"/>
</dbReference>
<dbReference type="GO" id="GO:0047429">
    <property type="term" value="F:nucleoside triphosphate diphosphatase activity"/>
    <property type="evidence" value="ECO:0007669"/>
    <property type="project" value="UniProtKB-EC"/>
</dbReference>
<dbReference type="EC" id="3.6.1.9" evidence="3"/>
<evidence type="ECO:0000256" key="1">
    <source>
        <dbReference type="ARBA" id="ARBA00001968"/>
    </source>
</evidence>
<sequence length="187" mass="20906">MFILASQSPQRKAILERLCVSFEVLPSTFDESSITERDPLKRALVLASAKAASISEKYPDRWVIGADTLVVSADHELLEKPVDADDARRMLRLHSGRTSVVHSALALQRGEERKVGLSTASVTFKNLSDAEVEWWIKTNLWQDRSGAFQIEGEGQKLIESYEGEWETIVGFPIQVFLAICKESGISR</sequence>
<reference evidence="4 5" key="1">
    <citation type="journal article" date="2016" name="Nat. Commun.">
        <title>Thousands of microbial genomes shed light on interconnected biogeochemical processes in an aquifer system.</title>
        <authorList>
            <person name="Anantharaman K."/>
            <person name="Brown C.T."/>
            <person name="Hug L.A."/>
            <person name="Sharon I."/>
            <person name="Castelle C.J."/>
            <person name="Probst A.J."/>
            <person name="Thomas B.C."/>
            <person name="Singh A."/>
            <person name="Wilkins M.J."/>
            <person name="Karaoz U."/>
            <person name="Brodie E.L."/>
            <person name="Williams K.H."/>
            <person name="Hubbard S.S."/>
            <person name="Banfield J.F."/>
        </authorList>
    </citation>
    <scope>NUCLEOTIDE SEQUENCE [LARGE SCALE GENOMIC DNA]</scope>
</reference>
<evidence type="ECO:0000313" key="5">
    <source>
        <dbReference type="Proteomes" id="UP000176377"/>
    </source>
</evidence>
<comment type="catalytic activity">
    <reaction evidence="3">
        <text>a 2'-deoxyribonucleoside 5'-triphosphate + H2O = a 2'-deoxyribonucleoside 5'-phosphate + diphosphate + H(+)</text>
        <dbReference type="Rhea" id="RHEA:44644"/>
        <dbReference type="ChEBI" id="CHEBI:15377"/>
        <dbReference type="ChEBI" id="CHEBI:15378"/>
        <dbReference type="ChEBI" id="CHEBI:33019"/>
        <dbReference type="ChEBI" id="CHEBI:61560"/>
        <dbReference type="ChEBI" id="CHEBI:65317"/>
        <dbReference type="EC" id="3.6.1.9"/>
    </reaction>
</comment>
<evidence type="ECO:0000313" key="4">
    <source>
        <dbReference type="EMBL" id="OGG58269.1"/>
    </source>
</evidence>
<comment type="catalytic activity">
    <reaction evidence="3">
        <text>a ribonucleoside 5'-triphosphate + H2O = a ribonucleoside 5'-phosphate + diphosphate + H(+)</text>
        <dbReference type="Rhea" id="RHEA:23996"/>
        <dbReference type="ChEBI" id="CHEBI:15377"/>
        <dbReference type="ChEBI" id="CHEBI:15378"/>
        <dbReference type="ChEBI" id="CHEBI:33019"/>
        <dbReference type="ChEBI" id="CHEBI:58043"/>
        <dbReference type="ChEBI" id="CHEBI:61557"/>
        <dbReference type="EC" id="3.6.1.9"/>
    </reaction>
</comment>
<dbReference type="NCBIfam" id="TIGR00172">
    <property type="entry name" value="maf"/>
    <property type="match status" value="1"/>
</dbReference>
<comment type="subcellular location">
    <subcellularLocation>
        <location evidence="3">Cytoplasm</location>
    </subcellularLocation>
</comment>
<dbReference type="PIRSF" id="PIRSF006305">
    <property type="entry name" value="Maf"/>
    <property type="match status" value="1"/>
</dbReference>
<comment type="function">
    <text evidence="3">Nucleoside triphosphate pyrophosphatase. May have a dual role in cell division arrest and in preventing the incorporation of modified nucleotides into cellular nucleic acids.</text>
</comment>
<dbReference type="Pfam" id="PF02545">
    <property type="entry name" value="Maf"/>
    <property type="match status" value="1"/>
</dbReference>
<dbReference type="HAMAP" id="MF_00528">
    <property type="entry name" value="Maf"/>
    <property type="match status" value="1"/>
</dbReference>
<dbReference type="Proteomes" id="UP000176377">
    <property type="component" value="Unassembled WGS sequence"/>
</dbReference>
<name>A0A1F6DA07_9BACT</name>
<keyword evidence="3" id="KW-0963">Cytoplasm</keyword>
<comment type="caution">
    <text evidence="3">Lacks conserved residue(s) required for the propagation of feature annotation.</text>
</comment>
<dbReference type="GO" id="GO:0009117">
    <property type="term" value="P:nucleotide metabolic process"/>
    <property type="evidence" value="ECO:0007669"/>
    <property type="project" value="UniProtKB-KW"/>
</dbReference>
<accession>A0A1F6DA07</accession>
<dbReference type="GO" id="GO:0005737">
    <property type="term" value="C:cytoplasm"/>
    <property type="evidence" value="ECO:0007669"/>
    <property type="project" value="UniProtKB-SubCell"/>
</dbReference>
<evidence type="ECO:0000256" key="2">
    <source>
        <dbReference type="ARBA" id="ARBA00022801"/>
    </source>
</evidence>
<comment type="similarity">
    <text evidence="3">Belongs to the Maf family.</text>
</comment>
<keyword evidence="3" id="KW-0546">Nucleotide metabolism</keyword>
<feature type="active site" description="Proton acceptor" evidence="3">
    <location>
        <position position="67"/>
    </location>
</feature>
<proteinExistence type="inferred from homology"/>
<dbReference type="AlphaFoldDB" id="A0A1F6DA07"/>
<dbReference type="PANTHER" id="PTHR43213">
    <property type="entry name" value="BIFUNCTIONAL DTTP/UTP PYROPHOSPHATASE/METHYLTRANSFERASE PROTEIN-RELATED"/>
    <property type="match status" value="1"/>
</dbReference>
<comment type="caution">
    <text evidence="4">The sequence shown here is derived from an EMBL/GenBank/DDBJ whole genome shotgun (WGS) entry which is preliminary data.</text>
</comment>
<comment type="cofactor">
    <cofactor evidence="1 3">
        <name>a divalent metal cation</name>
        <dbReference type="ChEBI" id="CHEBI:60240"/>
    </cofactor>
</comment>
<dbReference type="SUPFAM" id="SSF52972">
    <property type="entry name" value="ITPase-like"/>
    <property type="match status" value="1"/>
</dbReference>
<dbReference type="Gene3D" id="3.90.950.10">
    <property type="match status" value="1"/>
</dbReference>
<dbReference type="PANTHER" id="PTHR43213:SF5">
    <property type="entry name" value="BIFUNCTIONAL DTTP_UTP PYROPHOSPHATASE_METHYLTRANSFERASE PROTEIN-RELATED"/>
    <property type="match status" value="1"/>
</dbReference>
<protein>
    <recommendedName>
        <fullName evidence="3">Nucleoside triphosphate pyrophosphatase</fullName>
        <ecNumber evidence="3">3.6.1.9</ecNumber>
    </recommendedName>
    <alternativeName>
        <fullName evidence="3">Nucleotide pyrophosphatase</fullName>
        <shortName evidence="3">Nucleotide PPase</shortName>
    </alternativeName>
</protein>
<evidence type="ECO:0000256" key="3">
    <source>
        <dbReference type="HAMAP-Rule" id="MF_00528"/>
    </source>
</evidence>
<dbReference type="InterPro" id="IPR003697">
    <property type="entry name" value="Maf-like"/>
</dbReference>
<keyword evidence="2 3" id="KW-0378">Hydrolase</keyword>
<dbReference type="CDD" id="cd00555">
    <property type="entry name" value="Maf"/>
    <property type="match status" value="1"/>
</dbReference>